<dbReference type="AlphaFoldDB" id="A0A1W2TWV4"/>
<keyword evidence="1" id="KW-0732">Signal</keyword>
<evidence type="ECO:0000313" key="2">
    <source>
        <dbReference type="EMBL" id="GAP93145.1"/>
    </source>
</evidence>
<name>A0A1W2TWV4_ROSNE</name>
<dbReference type="EMBL" id="DF977556">
    <property type="protein sequence ID" value="GAP93145.1"/>
    <property type="molecule type" value="Genomic_DNA"/>
</dbReference>
<accession>A0A1W2TWV4</accession>
<dbReference type="Proteomes" id="UP000054516">
    <property type="component" value="Unassembled WGS sequence"/>
</dbReference>
<keyword evidence="3" id="KW-1185">Reference proteome</keyword>
<sequence>MWHIAKALSTFALWFSDGRSIYDPRGNVGESYRLIVNQQGFLDITEIPTWPPALDANGLILELPYFDSDRQELKRHSDSFSDIGLSLEIGDEGDFTLAWLDAQKDAGIHTAETSVSGKLKPLPTISDADVEFINTMIDEGYIPYQNIPESPGKSEKEIRALGKQFFPFTPHSFELALCVYDWTTASFTRLVLMKIFEYTGIPTPGPAPAPLDLDSIATQIWESDWPPYRPNDTDYMRSFMMTPADSRDDVRAQLGRVAADLQRLSAAENALLAAAAGAMPRTSAFRRAQLYSGQVDIRQLGREHFGIEFLESPLNAGPPGRELVAPFEGVLGSYVAPGKTITTKMVWSFTDDPDAALQYSNGILLVANIPAASTVWDQVAYITPLSDDPAKIEYVFAPRTRFEVLAVEDATIDGKQIVVISLRPVADQE</sequence>
<feature type="chain" id="PRO_5010736342" evidence="1">
    <location>
        <begin position="21"/>
        <end position="429"/>
    </location>
</feature>
<feature type="signal peptide" evidence="1">
    <location>
        <begin position="1"/>
        <end position="20"/>
    </location>
</feature>
<gene>
    <name evidence="2" type="ORF">SAMD00023353_11100070</name>
</gene>
<proteinExistence type="predicted"/>
<protein>
    <submittedName>
        <fullName evidence="2">Uncharacterized protein</fullName>
    </submittedName>
</protein>
<reference evidence="2" key="1">
    <citation type="submission" date="2016-03" db="EMBL/GenBank/DDBJ databases">
        <title>Draft genome sequence of Rosellinia necatrix.</title>
        <authorList>
            <person name="Kanematsu S."/>
        </authorList>
    </citation>
    <scope>NUCLEOTIDE SEQUENCE [LARGE SCALE GENOMIC DNA]</scope>
    <source>
        <strain evidence="2">W97</strain>
    </source>
</reference>
<dbReference type="Gene3D" id="3.90.176.10">
    <property type="entry name" value="Toxin ADP-ribosyltransferase, Chain A, domain 1"/>
    <property type="match status" value="1"/>
</dbReference>
<dbReference type="OrthoDB" id="5364250at2759"/>
<dbReference type="STRING" id="77044.A0A1W2TWV4"/>
<evidence type="ECO:0000256" key="1">
    <source>
        <dbReference type="SAM" id="SignalP"/>
    </source>
</evidence>
<dbReference type="OMA" id="ITTKMVW"/>
<organism evidence="2">
    <name type="scientific">Rosellinia necatrix</name>
    <name type="common">White root-rot fungus</name>
    <dbReference type="NCBI Taxonomy" id="77044"/>
    <lineage>
        <taxon>Eukaryota</taxon>
        <taxon>Fungi</taxon>
        <taxon>Dikarya</taxon>
        <taxon>Ascomycota</taxon>
        <taxon>Pezizomycotina</taxon>
        <taxon>Sordariomycetes</taxon>
        <taxon>Xylariomycetidae</taxon>
        <taxon>Xylariales</taxon>
        <taxon>Xylariaceae</taxon>
        <taxon>Rosellinia</taxon>
    </lineage>
</organism>
<evidence type="ECO:0000313" key="3">
    <source>
        <dbReference type="Proteomes" id="UP000054516"/>
    </source>
</evidence>